<reference evidence="2" key="1">
    <citation type="submission" date="2021-06" db="EMBL/GenBank/DDBJ databases">
        <authorList>
            <person name="Kallberg Y."/>
            <person name="Tangrot J."/>
            <person name="Rosling A."/>
        </authorList>
    </citation>
    <scope>NUCLEOTIDE SEQUENCE</scope>
    <source>
        <strain evidence="2">IA702</strain>
    </source>
</reference>
<feature type="region of interest" description="Disordered" evidence="1">
    <location>
        <begin position="279"/>
        <end position="325"/>
    </location>
</feature>
<evidence type="ECO:0000313" key="2">
    <source>
        <dbReference type="EMBL" id="CAG8593043.1"/>
    </source>
</evidence>
<feature type="compositionally biased region" description="Basic and acidic residues" evidence="1">
    <location>
        <begin position="279"/>
        <end position="294"/>
    </location>
</feature>
<proteinExistence type="predicted"/>
<organism evidence="2 3">
    <name type="scientific">Paraglomus occultum</name>
    <dbReference type="NCBI Taxonomy" id="144539"/>
    <lineage>
        <taxon>Eukaryota</taxon>
        <taxon>Fungi</taxon>
        <taxon>Fungi incertae sedis</taxon>
        <taxon>Mucoromycota</taxon>
        <taxon>Glomeromycotina</taxon>
        <taxon>Glomeromycetes</taxon>
        <taxon>Paraglomerales</taxon>
        <taxon>Paraglomeraceae</taxon>
        <taxon>Paraglomus</taxon>
    </lineage>
</organism>
<dbReference type="OrthoDB" id="2429028at2759"/>
<protein>
    <submittedName>
        <fullName evidence="2">5594_t:CDS:1</fullName>
    </submittedName>
</protein>
<evidence type="ECO:0000256" key="1">
    <source>
        <dbReference type="SAM" id="MobiDB-lite"/>
    </source>
</evidence>
<dbReference type="EMBL" id="CAJVPJ010001482">
    <property type="protein sequence ID" value="CAG8593043.1"/>
    <property type="molecule type" value="Genomic_DNA"/>
</dbReference>
<keyword evidence="3" id="KW-1185">Reference proteome</keyword>
<sequence>MPKLKSRLTRREEKGLVDVDSIPSTRSDFLLLLLASRILYRIQAKCFQNNGIVCADIIQITQREIERIPLVLKLTEQSIDSRNNSVQEYDAVPFKKRAVDYYKQLATTNMPLETMRIMLTDEIAVRQRFGETSYIRRIYKNLITLLDDLINFLSVNNKSNNYGNDVSLSSTGANNVRVESDIDRGHSINEHKKCNFRPVYFADSYLLCTEGSDDEKLSMAAHVPLLWLPALTNGDEVTQQTVSAFVLRKRKGFEEDVVFRTRLQRMNFVQIWSKQERTKTKDANERVMDRRGRFSADNSGGMRITSDNSSDNYTNDQSSKRKRTSEANMNLLNRIFVLGDDEIEEELKYIAFNKNKNSNNGINADNENDIHIDGRLPTVTTLNLQVQDASCNIRPQSDMNQNSNRYVDLSINSGYQFPLNMVAGNFSTLNEGNSNALNSSVKSPLLPRFNAHSVKNIQSNRPCHKLNCHYSYRQLCPCVIKLNRCQ</sequence>
<dbReference type="Proteomes" id="UP000789572">
    <property type="component" value="Unassembled WGS sequence"/>
</dbReference>
<comment type="caution">
    <text evidence="2">The sequence shown here is derived from an EMBL/GenBank/DDBJ whole genome shotgun (WGS) entry which is preliminary data.</text>
</comment>
<feature type="compositionally biased region" description="Polar residues" evidence="1">
    <location>
        <begin position="305"/>
        <end position="317"/>
    </location>
</feature>
<gene>
    <name evidence="2" type="ORF">POCULU_LOCUS7073</name>
</gene>
<evidence type="ECO:0000313" key="3">
    <source>
        <dbReference type="Proteomes" id="UP000789572"/>
    </source>
</evidence>
<accession>A0A9N9C730</accession>
<name>A0A9N9C730_9GLOM</name>
<dbReference type="AlphaFoldDB" id="A0A9N9C730"/>